<dbReference type="EMBL" id="BAAANJ010000005">
    <property type="protein sequence ID" value="GAA1809219.1"/>
    <property type="molecule type" value="Genomic_DNA"/>
</dbReference>
<evidence type="ECO:0000313" key="2">
    <source>
        <dbReference type="EMBL" id="GAA1809219.1"/>
    </source>
</evidence>
<dbReference type="CDD" id="cd05403">
    <property type="entry name" value="NT_KNTase_like"/>
    <property type="match status" value="1"/>
</dbReference>
<sequence length="203" mass="22231">MDLREPLASLMSPVEAASLRVLARSATEFTGRQVANLASTGTAAGIRKALLRLGATGLVNVRAEPHATYYSANVGHVLWPVIEQALRVRQIIEQTMVDAAREIARPGMTIAVFGSYARDEAGPESDIDFVFVFPPQLSERERDDLIAEFTHVVTKSTGNATSVYDTTPEDIQRLVGAQDPIIESWVRDARTLVGTDLNELVRR</sequence>
<dbReference type="Pfam" id="PF01909">
    <property type="entry name" value="NTP_transf_2"/>
    <property type="match status" value="1"/>
</dbReference>
<name>A0ABN2M4V2_9MICO</name>
<accession>A0ABN2M4V2</accession>
<protein>
    <recommendedName>
        <fullName evidence="1">Polymerase nucleotidyl transferase domain-containing protein</fullName>
    </recommendedName>
</protein>
<keyword evidence="3" id="KW-1185">Reference proteome</keyword>
<comment type="caution">
    <text evidence="2">The sequence shown here is derived from an EMBL/GenBank/DDBJ whole genome shotgun (WGS) entry which is preliminary data.</text>
</comment>
<gene>
    <name evidence="2" type="ORF">GCM10009749_17110</name>
</gene>
<dbReference type="InterPro" id="IPR043519">
    <property type="entry name" value="NT_sf"/>
</dbReference>
<evidence type="ECO:0000313" key="3">
    <source>
        <dbReference type="Proteomes" id="UP001500002"/>
    </source>
</evidence>
<evidence type="ECO:0000259" key="1">
    <source>
        <dbReference type="Pfam" id="PF01909"/>
    </source>
</evidence>
<organism evidence="2 3">
    <name type="scientific">Agromyces neolithicus</name>
    <dbReference type="NCBI Taxonomy" id="269420"/>
    <lineage>
        <taxon>Bacteria</taxon>
        <taxon>Bacillati</taxon>
        <taxon>Actinomycetota</taxon>
        <taxon>Actinomycetes</taxon>
        <taxon>Micrococcales</taxon>
        <taxon>Microbacteriaceae</taxon>
        <taxon>Agromyces</taxon>
    </lineage>
</organism>
<dbReference type="InterPro" id="IPR002934">
    <property type="entry name" value="Polymerase_NTP_transf_dom"/>
</dbReference>
<feature type="domain" description="Polymerase nucleotidyl transferase" evidence="1">
    <location>
        <begin position="105"/>
        <end position="143"/>
    </location>
</feature>
<dbReference type="Proteomes" id="UP001500002">
    <property type="component" value="Unassembled WGS sequence"/>
</dbReference>
<dbReference type="Gene3D" id="3.30.460.10">
    <property type="entry name" value="Beta Polymerase, domain 2"/>
    <property type="match status" value="1"/>
</dbReference>
<dbReference type="SUPFAM" id="SSF81301">
    <property type="entry name" value="Nucleotidyltransferase"/>
    <property type="match status" value="1"/>
</dbReference>
<proteinExistence type="predicted"/>
<reference evidence="2 3" key="1">
    <citation type="journal article" date="2019" name="Int. J. Syst. Evol. Microbiol.">
        <title>The Global Catalogue of Microorganisms (GCM) 10K type strain sequencing project: providing services to taxonomists for standard genome sequencing and annotation.</title>
        <authorList>
            <consortium name="The Broad Institute Genomics Platform"/>
            <consortium name="The Broad Institute Genome Sequencing Center for Infectious Disease"/>
            <person name="Wu L."/>
            <person name="Ma J."/>
        </authorList>
    </citation>
    <scope>NUCLEOTIDE SEQUENCE [LARGE SCALE GENOMIC DNA]</scope>
    <source>
        <strain evidence="2 3">JCM 14322</strain>
    </source>
</reference>